<comment type="caution">
    <text evidence="2">The sequence shown here is derived from an EMBL/GenBank/DDBJ whole genome shotgun (WGS) entry which is preliminary data.</text>
</comment>
<keyword evidence="2" id="KW-0378">Hydrolase</keyword>
<evidence type="ECO:0000259" key="1">
    <source>
        <dbReference type="Pfam" id="PF01863"/>
    </source>
</evidence>
<accession>A0ABN1K0X7</accession>
<dbReference type="Pfam" id="PF01863">
    <property type="entry name" value="YgjP-like"/>
    <property type="match status" value="1"/>
</dbReference>
<feature type="domain" description="YgjP-like metallopeptidase" evidence="1">
    <location>
        <begin position="21"/>
        <end position="230"/>
    </location>
</feature>
<evidence type="ECO:0000313" key="2">
    <source>
        <dbReference type="EMBL" id="GAA0751640.1"/>
    </source>
</evidence>
<dbReference type="Gene3D" id="3.30.2010.10">
    <property type="entry name" value="Metalloproteases ('zincins'), catalytic domain"/>
    <property type="match status" value="1"/>
</dbReference>
<dbReference type="PANTHER" id="PTHR30399:SF1">
    <property type="entry name" value="UTP PYROPHOSPHATASE"/>
    <property type="match status" value="1"/>
</dbReference>
<dbReference type="InterPro" id="IPR002725">
    <property type="entry name" value="YgjP-like_metallopeptidase"/>
</dbReference>
<dbReference type="PANTHER" id="PTHR30399">
    <property type="entry name" value="UNCHARACTERIZED PROTEIN YGJP"/>
    <property type="match status" value="1"/>
</dbReference>
<dbReference type="Proteomes" id="UP001500185">
    <property type="component" value="Unassembled WGS sequence"/>
</dbReference>
<dbReference type="GO" id="GO:0008237">
    <property type="term" value="F:metallopeptidase activity"/>
    <property type="evidence" value="ECO:0007669"/>
    <property type="project" value="UniProtKB-KW"/>
</dbReference>
<protein>
    <submittedName>
        <fullName evidence="2">SprT family zinc-dependent metalloprotease</fullName>
    </submittedName>
</protein>
<dbReference type="RefSeq" id="WP_224455147.1">
    <property type="nucleotide sequence ID" value="NZ_BAAAGG010000002.1"/>
</dbReference>
<reference evidence="2 3" key="1">
    <citation type="journal article" date="2019" name="Int. J. Syst. Evol. Microbiol.">
        <title>The Global Catalogue of Microorganisms (GCM) 10K type strain sequencing project: providing services to taxonomists for standard genome sequencing and annotation.</title>
        <authorList>
            <consortium name="The Broad Institute Genomics Platform"/>
            <consortium name="The Broad Institute Genome Sequencing Center for Infectious Disease"/>
            <person name="Wu L."/>
            <person name="Ma J."/>
        </authorList>
    </citation>
    <scope>NUCLEOTIDE SEQUENCE [LARGE SCALE GENOMIC DNA]</scope>
    <source>
        <strain evidence="2 3">JCM 16231</strain>
    </source>
</reference>
<evidence type="ECO:0000313" key="3">
    <source>
        <dbReference type="Proteomes" id="UP001500185"/>
    </source>
</evidence>
<keyword evidence="3" id="KW-1185">Reference proteome</keyword>
<keyword evidence="2" id="KW-0645">Protease</keyword>
<dbReference type="InterPro" id="IPR053136">
    <property type="entry name" value="UTP_pyrophosphatase-like"/>
</dbReference>
<name>A0ABN1K0X7_9FLAO</name>
<sequence>MHKITYGTKDIYFEVKRSSRKTLAIEVHPDSSVQIIAPELSSIADIEKKVAKRASWITKQQFFFEQFLPRIPEREYVSGETHYYLGKSYLLKIRLGDLDEVKLKAGRLEVTCKEDYSPEKIKNLLAHWYYQHAEKKFKKLAKDAFAKFKEYDFKEPQLEIRRMSKRWGSCNTIDKISINPELIKAPSKCIEYVMIHEMCHIVVKNHNKAFYNILASVMPSWQKWKDKLEKKLA</sequence>
<keyword evidence="2" id="KW-0482">Metalloprotease</keyword>
<proteinExistence type="predicted"/>
<dbReference type="CDD" id="cd07344">
    <property type="entry name" value="M48_yhfN_like"/>
    <property type="match status" value="1"/>
</dbReference>
<dbReference type="EMBL" id="BAAAGG010000002">
    <property type="protein sequence ID" value="GAA0751640.1"/>
    <property type="molecule type" value="Genomic_DNA"/>
</dbReference>
<gene>
    <name evidence="2" type="ORF">GCM10009433_01880</name>
</gene>
<organism evidence="2 3">
    <name type="scientific">Psychroflexus lacisalsi</name>
    <dbReference type="NCBI Taxonomy" id="503928"/>
    <lineage>
        <taxon>Bacteria</taxon>
        <taxon>Pseudomonadati</taxon>
        <taxon>Bacteroidota</taxon>
        <taxon>Flavobacteriia</taxon>
        <taxon>Flavobacteriales</taxon>
        <taxon>Flavobacteriaceae</taxon>
        <taxon>Psychroflexus</taxon>
    </lineage>
</organism>